<reference evidence="2 3" key="1">
    <citation type="submission" date="2024-01" db="EMBL/GenBank/DDBJ databases">
        <title>The complete chloroplast genome sequence of Lithospermum erythrorhizon: insights into the phylogenetic relationship among Boraginaceae species and the maternal lineages of purple gromwells.</title>
        <authorList>
            <person name="Okada T."/>
            <person name="Watanabe K."/>
        </authorList>
    </citation>
    <scope>NUCLEOTIDE SEQUENCE [LARGE SCALE GENOMIC DNA]</scope>
</reference>
<keyword evidence="3" id="KW-1185">Reference proteome</keyword>
<evidence type="ECO:0000259" key="1">
    <source>
        <dbReference type="Pfam" id="PF08646"/>
    </source>
</evidence>
<dbReference type="Gene3D" id="2.40.50.140">
    <property type="entry name" value="Nucleic acid-binding proteins"/>
    <property type="match status" value="1"/>
</dbReference>
<dbReference type="InterPro" id="IPR012340">
    <property type="entry name" value="NA-bd_OB-fold"/>
</dbReference>
<protein>
    <recommendedName>
        <fullName evidence="1">Replication factor A C-terminal domain-containing protein</fullName>
    </recommendedName>
</protein>
<evidence type="ECO:0000313" key="3">
    <source>
        <dbReference type="Proteomes" id="UP001454036"/>
    </source>
</evidence>
<organism evidence="2 3">
    <name type="scientific">Lithospermum erythrorhizon</name>
    <name type="common">Purple gromwell</name>
    <name type="synonym">Lithospermum officinale var. erythrorhizon</name>
    <dbReference type="NCBI Taxonomy" id="34254"/>
    <lineage>
        <taxon>Eukaryota</taxon>
        <taxon>Viridiplantae</taxon>
        <taxon>Streptophyta</taxon>
        <taxon>Embryophyta</taxon>
        <taxon>Tracheophyta</taxon>
        <taxon>Spermatophyta</taxon>
        <taxon>Magnoliopsida</taxon>
        <taxon>eudicotyledons</taxon>
        <taxon>Gunneridae</taxon>
        <taxon>Pentapetalae</taxon>
        <taxon>asterids</taxon>
        <taxon>lamiids</taxon>
        <taxon>Boraginales</taxon>
        <taxon>Boraginaceae</taxon>
        <taxon>Boraginoideae</taxon>
        <taxon>Lithospermeae</taxon>
        <taxon>Lithospermum</taxon>
    </lineage>
</organism>
<dbReference type="Proteomes" id="UP001454036">
    <property type="component" value="Unassembled WGS sequence"/>
</dbReference>
<sequence>MTSTIGPLLVQAANNNWVFLARRLKITRYGVISLRSKNGSSFALNPPVKAATNMKSWFDTVRDDNETEGGDYWIRGLLQLYEADQRLYYIGCNNCFTKIDVDPGVTYDCHFCEKKVVFCIRPLVIMSVTDDTGSSDVVVVGSVAERIMQTTTDQIAELKKMGQPYDLNSVRTDFENKIFLMLLRRGSGKKAGIQRRPLLVAYYDETSTDKGQVTNNALSRLKRQMNKLAIGLESSSAKRQLTMTPANNNTPTRNLMLREAHKRQL</sequence>
<proteinExistence type="predicted"/>
<dbReference type="InterPro" id="IPR013955">
    <property type="entry name" value="Rep_factor-A_C"/>
</dbReference>
<dbReference type="SUPFAM" id="SSF50249">
    <property type="entry name" value="Nucleic acid-binding proteins"/>
    <property type="match status" value="1"/>
</dbReference>
<dbReference type="EMBL" id="BAABME010010550">
    <property type="protein sequence ID" value="GAA0179758.1"/>
    <property type="molecule type" value="Genomic_DNA"/>
</dbReference>
<dbReference type="AlphaFoldDB" id="A0AAV3RRE0"/>
<gene>
    <name evidence="2" type="ORF">LIER_30014</name>
</gene>
<dbReference type="Pfam" id="PF08646">
    <property type="entry name" value="Rep_fac-A_C"/>
    <property type="match status" value="1"/>
</dbReference>
<feature type="domain" description="Replication factor A C-terminal" evidence="1">
    <location>
        <begin position="82"/>
        <end position="184"/>
    </location>
</feature>
<accession>A0AAV3RRE0</accession>
<name>A0AAV3RRE0_LITER</name>
<evidence type="ECO:0000313" key="2">
    <source>
        <dbReference type="EMBL" id="GAA0179758.1"/>
    </source>
</evidence>
<comment type="caution">
    <text evidence="2">The sequence shown here is derived from an EMBL/GenBank/DDBJ whole genome shotgun (WGS) entry which is preliminary data.</text>
</comment>